<comment type="catalytic activity">
    <reaction evidence="1">
        <text>ATP + protein L-histidine = ADP + protein N-phospho-L-histidine.</text>
        <dbReference type="EC" id="2.7.13.3"/>
    </reaction>
</comment>
<name>A0A7M1SZN3_9MICO</name>
<evidence type="ECO:0000313" key="13">
    <source>
        <dbReference type="Proteomes" id="UP000593758"/>
    </source>
</evidence>
<keyword evidence="4" id="KW-0808">Transferase</keyword>
<dbReference type="Gene3D" id="1.20.5.1930">
    <property type="match status" value="1"/>
</dbReference>
<dbReference type="RefSeq" id="WP_193498843.1">
    <property type="nucleotide sequence ID" value="NZ_CP063169.1"/>
</dbReference>
<feature type="transmembrane region" description="Helical" evidence="9">
    <location>
        <begin position="138"/>
        <end position="157"/>
    </location>
</feature>
<proteinExistence type="predicted"/>
<protein>
    <recommendedName>
        <fullName evidence="2">histidine kinase</fullName>
        <ecNumber evidence="2">2.7.13.3</ecNumber>
    </recommendedName>
</protein>
<feature type="transmembrane region" description="Helical" evidence="9">
    <location>
        <begin position="20"/>
        <end position="39"/>
    </location>
</feature>
<feature type="domain" description="DUF7134" evidence="11">
    <location>
        <begin position="24"/>
        <end position="155"/>
    </location>
</feature>
<keyword evidence="8" id="KW-0902">Two-component regulatory system</keyword>
<dbReference type="PANTHER" id="PTHR24421:SF10">
    <property type="entry name" value="NITRATE_NITRITE SENSOR PROTEIN NARQ"/>
    <property type="match status" value="1"/>
</dbReference>
<feature type="domain" description="Signal transduction histidine kinase subgroup 3 dimerisation and phosphoacceptor" evidence="10">
    <location>
        <begin position="175"/>
        <end position="246"/>
    </location>
</feature>
<keyword evidence="6 12" id="KW-0418">Kinase</keyword>
<keyword evidence="9" id="KW-0472">Membrane</keyword>
<evidence type="ECO:0000313" key="12">
    <source>
        <dbReference type="EMBL" id="QOR72202.1"/>
    </source>
</evidence>
<evidence type="ECO:0000256" key="7">
    <source>
        <dbReference type="ARBA" id="ARBA00022840"/>
    </source>
</evidence>
<dbReference type="InterPro" id="IPR050482">
    <property type="entry name" value="Sensor_HK_TwoCompSys"/>
</dbReference>
<dbReference type="SUPFAM" id="SSF55874">
    <property type="entry name" value="ATPase domain of HSP90 chaperone/DNA topoisomerase II/histidine kinase"/>
    <property type="match status" value="1"/>
</dbReference>
<keyword evidence="13" id="KW-1185">Reference proteome</keyword>
<keyword evidence="3" id="KW-0597">Phosphoprotein</keyword>
<dbReference type="CDD" id="cd16917">
    <property type="entry name" value="HATPase_UhpB-NarQ-NarX-like"/>
    <property type="match status" value="1"/>
</dbReference>
<evidence type="ECO:0000256" key="4">
    <source>
        <dbReference type="ARBA" id="ARBA00022679"/>
    </source>
</evidence>
<gene>
    <name evidence="12" type="ORF">IM660_08220</name>
</gene>
<feature type="transmembrane region" description="Helical" evidence="9">
    <location>
        <begin position="46"/>
        <end position="63"/>
    </location>
</feature>
<organism evidence="12 13">
    <name type="scientific">Ruania alkalisoli</name>
    <dbReference type="NCBI Taxonomy" id="2779775"/>
    <lineage>
        <taxon>Bacteria</taxon>
        <taxon>Bacillati</taxon>
        <taxon>Actinomycetota</taxon>
        <taxon>Actinomycetes</taxon>
        <taxon>Micrococcales</taxon>
        <taxon>Ruaniaceae</taxon>
        <taxon>Ruania</taxon>
    </lineage>
</organism>
<keyword evidence="7" id="KW-0067">ATP-binding</keyword>
<dbReference type="KEGG" id="halt:IM660_08220"/>
<dbReference type="Gene3D" id="3.30.565.10">
    <property type="entry name" value="Histidine kinase-like ATPase, C-terminal domain"/>
    <property type="match status" value="1"/>
</dbReference>
<dbReference type="PANTHER" id="PTHR24421">
    <property type="entry name" value="NITRATE/NITRITE SENSOR PROTEIN NARX-RELATED"/>
    <property type="match status" value="1"/>
</dbReference>
<evidence type="ECO:0000256" key="9">
    <source>
        <dbReference type="SAM" id="Phobius"/>
    </source>
</evidence>
<sequence length="380" mass="39769">MGLAARTWLTPPVDPPARGWRDWVLLLGVAIVVAAETVLRTDVPPQWPWAVVLVAVAVTTLWRRRFPTAMLAIALGVAAVAGQVIATDLALISSIYVLTLVYAVPRWGSRRSMLAGGVLMLLAVMVPSLVGSAPWADAGGSAAVVLATGALGLAFRWRAAARAREMEQVRLLEAERLARDLHDTVAHHVSAIAVRAQAARAVAASQSPAGGLTPTAAASDALRVIEDEATRALEDMRSIVRILRRDEPELAPARGIADLKTLAGSDPAVPMHVEVTGDPSAVPAPVGAAVYRIAQEALTNVRRHARGATRAILLVHIDTDQVTLEIRDDGSPTHAPPSGGYGIAGMTERADMLGGYCSAGPGPDGGWVVAATLPLAGSHW</sequence>
<evidence type="ECO:0000256" key="5">
    <source>
        <dbReference type="ARBA" id="ARBA00022741"/>
    </source>
</evidence>
<feature type="transmembrane region" description="Helical" evidence="9">
    <location>
        <begin position="69"/>
        <end position="102"/>
    </location>
</feature>
<dbReference type="Pfam" id="PF07730">
    <property type="entry name" value="HisKA_3"/>
    <property type="match status" value="1"/>
</dbReference>
<reference evidence="12 13" key="1">
    <citation type="submission" date="2020-10" db="EMBL/GenBank/DDBJ databases">
        <title>Haloactinobacterium sp. RN3S43, a bacterium isolated from saline soil.</title>
        <authorList>
            <person name="Sun J.-Q."/>
        </authorList>
    </citation>
    <scope>NUCLEOTIDE SEQUENCE [LARGE SCALE GENOMIC DNA]</scope>
    <source>
        <strain evidence="12 13">RN3S43</strain>
    </source>
</reference>
<keyword evidence="9" id="KW-0812">Transmembrane</keyword>
<dbReference type="EC" id="2.7.13.3" evidence="2"/>
<dbReference type="GO" id="GO:0000155">
    <property type="term" value="F:phosphorelay sensor kinase activity"/>
    <property type="evidence" value="ECO:0007669"/>
    <property type="project" value="InterPro"/>
</dbReference>
<evidence type="ECO:0000259" key="11">
    <source>
        <dbReference type="Pfam" id="PF23539"/>
    </source>
</evidence>
<dbReference type="InterPro" id="IPR055558">
    <property type="entry name" value="DUF7134"/>
</dbReference>
<dbReference type="GO" id="GO:0046983">
    <property type="term" value="F:protein dimerization activity"/>
    <property type="evidence" value="ECO:0007669"/>
    <property type="project" value="InterPro"/>
</dbReference>
<evidence type="ECO:0000256" key="8">
    <source>
        <dbReference type="ARBA" id="ARBA00023012"/>
    </source>
</evidence>
<keyword evidence="5" id="KW-0547">Nucleotide-binding</keyword>
<dbReference type="Pfam" id="PF23539">
    <property type="entry name" value="DUF7134"/>
    <property type="match status" value="1"/>
</dbReference>
<evidence type="ECO:0000256" key="2">
    <source>
        <dbReference type="ARBA" id="ARBA00012438"/>
    </source>
</evidence>
<dbReference type="InterPro" id="IPR011712">
    <property type="entry name" value="Sig_transdc_His_kin_sub3_dim/P"/>
</dbReference>
<dbReference type="GO" id="GO:0016020">
    <property type="term" value="C:membrane"/>
    <property type="evidence" value="ECO:0007669"/>
    <property type="project" value="InterPro"/>
</dbReference>
<keyword evidence="9" id="KW-1133">Transmembrane helix</keyword>
<dbReference type="Proteomes" id="UP000593758">
    <property type="component" value="Chromosome"/>
</dbReference>
<evidence type="ECO:0000256" key="1">
    <source>
        <dbReference type="ARBA" id="ARBA00000085"/>
    </source>
</evidence>
<evidence type="ECO:0000256" key="3">
    <source>
        <dbReference type="ARBA" id="ARBA00022553"/>
    </source>
</evidence>
<dbReference type="EMBL" id="CP063169">
    <property type="protein sequence ID" value="QOR72202.1"/>
    <property type="molecule type" value="Genomic_DNA"/>
</dbReference>
<feature type="transmembrane region" description="Helical" evidence="9">
    <location>
        <begin position="114"/>
        <end position="132"/>
    </location>
</feature>
<dbReference type="InterPro" id="IPR036890">
    <property type="entry name" value="HATPase_C_sf"/>
</dbReference>
<evidence type="ECO:0000259" key="10">
    <source>
        <dbReference type="Pfam" id="PF07730"/>
    </source>
</evidence>
<accession>A0A7M1SZN3</accession>
<dbReference type="GO" id="GO:0005524">
    <property type="term" value="F:ATP binding"/>
    <property type="evidence" value="ECO:0007669"/>
    <property type="project" value="UniProtKB-KW"/>
</dbReference>
<dbReference type="AlphaFoldDB" id="A0A7M1SZN3"/>
<evidence type="ECO:0000256" key="6">
    <source>
        <dbReference type="ARBA" id="ARBA00022777"/>
    </source>
</evidence>